<dbReference type="InterPro" id="IPR033121">
    <property type="entry name" value="PEPTIDASE_A1"/>
</dbReference>
<dbReference type="Pfam" id="PF00026">
    <property type="entry name" value="Asp"/>
    <property type="match status" value="1"/>
</dbReference>
<keyword evidence="2" id="KW-0732">Signal</keyword>
<proteinExistence type="predicted"/>
<name>A0A8H4RDD0_9HELO</name>
<evidence type="ECO:0000256" key="2">
    <source>
        <dbReference type="SAM" id="SignalP"/>
    </source>
</evidence>
<keyword evidence="5" id="KW-1185">Reference proteome</keyword>
<dbReference type="OrthoDB" id="771136at2759"/>
<dbReference type="InterPro" id="IPR034164">
    <property type="entry name" value="Pepsin-like_dom"/>
</dbReference>
<evidence type="ECO:0000313" key="5">
    <source>
        <dbReference type="Proteomes" id="UP000566819"/>
    </source>
</evidence>
<comment type="caution">
    <text evidence="4">The sequence shown here is derived from an EMBL/GenBank/DDBJ whole genome shotgun (WGS) entry which is preliminary data.</text>
</comment>
<feature type="chain" id="PRO_5033985759" description="Peptidase A1 domain-containing protein" evidence="2">
    <location>
        <begin position="18"/>
        <end position="261"/>
    </location>
</feature>
<organism evidence="4 5">
    <name type="scientific">Cudoniella acicularis</name>
    <dbReference type="NCBI Taxonomy" id="354080"/>
    <lineage>
        <taxon>Eukaryota</taxon>
        <taxon>Fungi</taxon>
        <taxon>Dikarya</taxon>
        <taxon>Ascomycota</taxon>
        <taxon>Pezizomycotina</taxon>
        <taxon>Leotiomycetes</taxon>
        <taxon>Helotiales</taxon>
        <taxon>Tricladiaceae</taxon>
        <taxon>Cudoniella</taxon>
    </lineage>
</organism>
<evidence type="ECO:0000313" key="4">
    <source>
        <dbReference type="EMBL" id="KAF4626785.1"/>
    </source>
</evidence>
<dbReference type="Proteomes" id="UP000566819">
    <property type="component" value="Unassembled WGS sequence"/>
</dbReference>
<protein>
    <recommendedName>
        <fullName evidence="3">Peptidase A1 domain-containing protein</fullName>
    </recommendedName>
</protein>
<gene>
    <name evidence="4" type="ORF">G7Y89_g11371</name>
</gene>
<dbReference type="EMBL" id="JAAMPI010001085">
    <property type="protein sequence ID" value="KAF4626785.1"/>
    <property type="molecule type" value="Genomic_DNA"/>
</dbReference>
<dbReference type="SUPFAM" id="SSF50630">
    <property type="entry name" value="Acid proteases"/>
    <property type="match status" value="1"/>
</dbReference>
<feature type="domain" description="Peptidase A1" evidence="3">
    <location>
        <begin position="92"/>
        <end position="233"/>
    </location>
</feature>
<feature type="signal peptide" evidence="2">
    <location>
        <begin position="1"/>
        <end position="17"/>
    </location>
</feature>
<accession>A0A8H4RDD0</accession>
<reference evidence="4 5" key="1">
    <citation type="submission" date="2020-03" db="EMBL/GenBank/DDBJ databases">
        <title>Draft Genome Sequence of Cudoniella acicularis.</title>
        <authorList>
            <person name="Buettner E."/>
            <person name="Kellner H."/>
        </authorList>
    </citation>
    <scope>NUCLEOTIDE SEQUENCE [LARGE SCALE GENOMIC DNA]</scope>
    <source>
        <strain evidence="4 5">DSM 108380</strain>
    </source>
</reference>
<feature type="region of interest" description="Disordered" evidence="1">
    <location>
        <begin position="198"/>
        <end position="237"/>
    </location>
</feature>
<sequence length="261" mass="26398">MPSLILSLVSTAAVASAGILPNVIPSGSTALPEHNISLGFLEVPVTRQSIATGNNIRRRQINEFVGNPAIGSIYMATLSVGTPPQSVQVLAASTTKANTGKAMNLAYGIGQCAGEYYTNSVIIGSSKIVAQQFGVAISSSEIYAGILGVGLGKGLGTNYYNIVDQLALQGVTVGRAFSTYLGNVATTGGQFYFPVSSISSPRPTTSSISSSSVSSPKSTSSPTSTISSSSSLSSTKTTSTGATVTVTVTAHGTCTAVGQII</sequence>
<dbReference type="CDD" id="cd05471">
    <property type="entry name" value="pepsin_like"/>
    <property type="match status" value="1"/>
</dbReference>
<dbReference type="Gene3D" id="2.40.70.10">
    <property type="entry name" value="Acid Proteases"/>
    <property type="match status" value="1"/>
</dbReference>
<dbReference type="InterPro" id="IPR021109">
    <property type="entry name" value="Peptidase_aspartic_dom_sf"/>
</dbReference>
<evidence type="ECO:0000256" key="1">
    <source>
        <dbReference type="SAM" id="MobiDB-lite"/>
    </source>
</evidence>
<evidence type="ECO:0000259" key="3">
    <source>
        <dbReference type="Pfam" id="PF00026"/>
    </source>
</evidence>
<dbReference type="AlphaFoldDB" id="A0A8H4RDD0"/>